<reference evidence="1" key="1">
    <citation type="journal article" date="2014" name="Int. J. Syst. Evol. Microbiol.">
        <title>Complete genome sequence of Corynebacterium casei LMG S-19264T (=DSM 44701T), isolated from a smear-ripened cheese.</title>
        <authorList>
            <consortium name="US DOE Joint Genome Institute (JGI-PGF)"/>
            <person name="Walter F."/>
            <person name="Albersmeier A."/>
            <person name="Kalinowski J."/>
            <person name="Ruckert C."/>
        </authorList>
    </citation>
    <scope>NUCLEOTIDE SEQUENCE</scope>
    <source>
        <strain evidence="1">JCM 13919</strain>
    </source>
</reference>
<evidence type="ECO:0000313" key="2">
    <source>
        <dbReference type="Proteomes" id="UP000630149"/>
    </source>
</evidence>
<organism evidence="1 2">
    <name type="scientific">Legionella impletisoli</name>
    <dbReference type="NCBI Taxonomy" id="343510"/>
    <lineage>
        <taxon>Bacteria</taxon>
        <taxon>Pseudomonadati</taxon>
        <taxon>Pseudomonadota</taxon>
        <taxon>Gammaproteobacteria</taxon>
        <taxon>Legionellales</taxon>
        <taxon>Legionellaceae</taxon>
        <taxon>Legionella</taxon>
    </lineage>
</organism>
<evidence type="ECO:0000313" key="1">
    <source>
        <dbReference type="EMBL" id="GGI86298.1"/>
    </source>
</evidence>
<accession>A0A917NBP1</accession>
<sequence>MRTFYLLTIVKERNYRTWVHTTNLPEKAKSYYNYNNKSIFEQTVGENEMFIR</sequence>
<comment type="caution">
    <text evidence="1">The sequence shown here is derived from an EMBL/GenBank/DDBJ whole genome shotgun (WGS) entry which is preliminary data.</text>
</comment>
<proteinExistence type="predicted"/>
<gene>
    <name evidence="1" type="ORF">GCM10007966_13650</name>
</gene>
<name>A0A917NBP1_9GAMM</name>
<dbReference type="Proteomes" id="UP000630149">
    <property type="component" value="Unassembled WGS sequence"/>
</dbReference>
<dbReference type="AlphaFoldDB" id="A0A917NBP1"/>
<reference evidence="1" key="2">
    <citation type="submission" date="2020-09" db="EMBL/GenBank/DDBJ databases">
        <authorList>
            <person name="Sun Q."/>
            <person name="Ohkuma M."/>
        </authorList>
    </citation>
    <scope>NUCLEOTIDE SEQUENCE</scope>
    <source>
        <strain evidence="1">JCM 13919</strain>
    </source>
</reference>
<dbReference type="EMBL" id="BMOB01000005">
    <property type="protein sequence ID" value="GGI86298.1"/>
    <property type="molecule type" value="Genomic_DNA"/>
</dbReference>
<keyword evidence="2" id="KW-1185">Reference proteome</keyword>
<protein>
    <submittedName>
        <fullName evidence="1">Uncharacterized protein</fullName>
    </submittedName>
</protein>